<keyword evidence="4" id="KW-0281">Fimbrium</keyword>
<evidence type="ECO:0000256" key="1">
    <source>
        <dbReference type="ARBA" id="ARBA00004561"/>
    </source>
</evidence>
<dbReference type="EMBL" id="RSEO01000002">
    <property type="protein sequence ID" value="RXQ38073.1"/>
    <property type="molecule type" value="Genomic_DNA"/>
</dbReference>
<keyword evidence="3 5" id="KW-0732">Signal</keyword>
<name>A0A3V8HXQ8_SALER</name>
<evidence type="ECO:0000313" key="8">
    <source>
        <dbReference type="Proteomes" id="UP000290660"/>
    </source>
</evidence>
<evidence type="ECO:0000256" key="2">
    <source>
        <dbReference type="ARBA" id="ARBA00006671"/>
    </source>
</evidence>
<protein>
    <recommendedName>
        <fullName evidence="6">Fimbrial-type adhesion domain-containing protein</fullName>
    </recommendedName>
</protein>
<organism evidence="7 8">
    <name type="scientific">Salmonella enterica</name>
    <name type="common">Salmonella choleraesuis</name>
    <dbReference type="NCBI Taxonomy" id="28901"/>
    <lineage>
        <taxon>Bacteria</taxon>
        <taxon>Pseudomonadati</taxon>
        <taxon>Pseudomonadota</taxon>
        <taxon>Gammaproteobacteria</taxon>
        <taxon>Enterobacterales</taxon>
        <taxon>Enterobacteriaceae</taxon>
        <taxon>Salmonella</taxon>
    </lineage>
</organism>
<comment type="subcellular location">
    <subcellularLocation>
        <location evidence="1">Fimbrium</location>
    </subcellularLocation>
</comment>
<feature type="chain" id="PRO_5030087529" description="Fimbrial-type adhesion domain-containing protein" evidence="5">
    <location>
        <begin position="27"/>
        <end position="337"/>
    </location>
</feature>
<dbReference type="PANTHER" id="PTHR33420:SF3">
    <property type="entry name" value="FIMBRIAL SUBUNIT ELFA"/>
    <property type="match status" value="1"/>
</dbReference>
<evidence type="ECO:0000259" key="6">
    <source>
        <dbReference type="Pfam" id="PF00419"/>
    </source>
</evidence>
<evidence type="ECO:0000256" key="5">
    <source>
        <dbReference type="SAM" id="SignalP"/>
    </source>
</evidence>
<dbReference type="GO" id="GO:0009289">
    <property type="term" value="C:pilus"/>
    <property type="evidence" value="ECO:0007669"/>
    <property type="project" value="UniProtKB-SubCell"/>
</dbReference>
<dbReference type="Gene3D" id="2.60.40.1090">
    <property type="entry name" value="Fimbrial-type adhesion domain"/>
    <property type="match status" value="1"/>
</dbReference>
<dbReference type="Proteomes" id="UP000290660">
    <property type="component" value="Unassembled WGS sequence"/>
</dbReference>
<dbReference type="InterPro" id="IPR050263">
    <property type="entry name" value="Bact_Fimbrial_Adh_Pro"/>
</dbReference>
<dbReference type="GO" id="GO:0043709">
    <property type="term" value="P:cell adhesion involved in single-species biofilm formation"/>
    <property type="evidence" value="ECO:0007669"/>
    <property type="project" value="TreeGrafter"/>
</dbReference>
<comment type="similarity">
    <text evidence="2">Belongs to the fimbrial protein family.</text>
</comment>
<dbReference type="Pfam" id="PF00419">
    <property type="entry name" value="Fimbrial"/>
    <property type="match status" value="1"/>
</dbReference>
<sequence>MNMVMLSLIRYAIALFVLTCSITGYASNCSYIDGTSASSYTVTVPPLNTQRDISAGTILWDSGTLVAPNKTSLRCTVRSPIWRGYDDSTLTPVNVLDNDGIYQTNNPGIAIRIWWANVTSSGTASARVFRSPKSREGTDTCTGSGCTYTDMQGQFDVQLIATGKPITDDPLQLSRFSAARSYDETPVLYISFVDTDVVVNSASCVLNSKNISVDLGKQILGTHLVHPGDTSSPVGFNIDLTCDPNTNVNVLFSGATVSGDNTTLALNNQTDSTSAQGVGVQVLYNEQPITFGTLLPTMQNVAQGSVILPFQAQILRLNEELKAGEVNATATFEMIYR</sequence>
<proteinExistence type="inferred from homology"/>
<dbReference type="Gene3D" id="2.60.40.3310">
    <property type="match status" value="1"/>
</dbReference>
<feature type="domain" description="Fimbrial-type adhesion" evidence="6">
    <location>
        <begin position="200"/>
        <end position="336"/>
    </location>
</feature>
<gene>
    <name evidence="7" type="ORF">EI538_02300</name>
</gene>
<reference evidence="7 8" key="1">
    <citation type="submission" date="2018-12" db="EMBL/GenBank/DDBJ databases">
        <title>Identification of serotype of rogose Salmonella by whole genome sequencing.</title>
        <authorList>
            <person name="Sacchi C.T."/>
            <person name="Goncalves C.R."/>
            <person name="Tiba-Casas M.R."/>
        </authorList>
    </citation>
    <scope>NUCLEOTIDE SEQUENCE [LARGE SCALE GENOMIC DNA]</scope>
    <source>
        <strain evidence="7 8">169_17</strain>
    </source>
</reference>
<dbReference type="InterPro" id="IPR008966">
    <property type="entry name" value="Adhesion_dom_sf"/>
</dbReference>
<evidence type="ECO:0000256" key="4">
    <source>
        <dbReference type="ARBA" id="ARBA00023263"/>
    </source>
</evidence>
<dbReference type="InterPro" id="IPR036937">
    <property type="entry name" value="Adhesion_dom_fimbrial_sf"/>
</dbReference>
<feature type="signal peptide" evidence="5">
    <location>
        <begin position="1"/>
        <end position="26"/>
    </location>
</feature>
<dbReference type="PANTHER" id="PTHR33420">
    <property type="entry name" value="FIMBRIAL SUBUNIT ELFA-RELATED"/>
    <property type="match status" value="1"/>
</dbReference>
<evidence type="ECO:0000313" key="7">
    <source>
        <dbReference type="EMBL" id="RXQ38073.1"/>
    </source>
</evidence>
<accession>A0A3V8HXQ8</accession>
<dbReference type="SUPFAM" id="SSF49401">
    <property type="entry name" value="Bacterial adhesins"/>
    <property type="match status" value="1"/>
</dbReference>
<dbReference type="InterPro" id="IPR000259">
    <property type="entry name" value="Adhesion_dom_fimbrial"/>
</dbReference>
<dbReference type="AlphaFoldDB" id="A0A3V8HXQ8"/>
<evidence type="ECO:0000256" key="3">
    <source>
        <dbReference type="ARBA" id="ARBA00022729"/>
    </source>
</evidence>
<comment type="caution">
    <text evidence="7">The sequence shown here is derived from an EMBL/GenBank/DDBJ whole genome shotgun (WGS) entry which is preliminary data.</text>
</comment>